<dbReference type="InterPro" id="IPR029058">
    <property type="entry name" value="AB_hydrolase_fold"/>
</dbReference>
<dbReference type="PANTHER" id="PTHR40111">
    <property type="entry name" value="CEPHALOSPORIN-C DEACETYLASE"/>
    <property type="match status" value="1"/>
</dbReference>
<dbReference type="PANTHER" id="PTHR40111:SF1">
    <property type="entry name" value="CEPHALOSPORIN-C DEACETYLASE"/>
    <property type="match status" value="1"/>
</dbReference>
<sequence>MGVGVPGAPGDFGGFWRGLWDAAARVAPRSVLGDVVEELDGFRVHEVSYDALGGRCSALLALPCDGPVRHGFVIGHGYGGRQDVGADLPLPLPESAAILPIAPGLPALGLRPGVPSDPDGHVLHGIGSRDTYVIGDCVTAVWGAASALLELVPSPTLDGERLGYLGESFGGGIGALALPWDDRFAAAALTVPTFGNHPLRCTLPCTGSGESVRAHVRRHPEALDVLAYFDAATAATHLRIPVLSACALFDPVVPPPGQFAVHNALAGPRRLEVLDAGHSAYPGEAEQRRQLAHVTSEFFESWMK</sequence>
<dbReference type="Proteomes" id="UP000677413">
    <property type="component" value="Unassembled WGS sequence"/>
</dbReference>
<feature type="domain" description="Acetyl xylan esterase" evidence="3">
    <location>
        <begin position="8"/>
        <end position="285"/>
    </location>
</feature>
<evidence type="ECO:0000256" key="1">
    <source>
        <dbReference type="PIRSR" id="PIRSR639069-1"/>
    </source>
</evidence>
<protein>
    <submittedName>
        <fullName evidence="4">Acetylxylan esterase</fullName>
    </submittedName>
</protein>
<dbReference type="RefSeq" id="WP_210890343.1">
    <property type="nucleotide sequence ID" value="NZ_JAGPYQ010000001.1"/>
</dbReference>
<dbReference type="GO" id="GO:0052689">
    <property type="term" value="F:carboxylic ester hydrolase activity"/>
    <property type="evidence" value="ECO:0007669"/>
    <property type="project" value="TreeGrafter"/>
</dbReference>
<organism evidence="4 5">
    <name type="scientific">Streptomyces liliiviolaceus</name>
    <dbReference type="NCBI Taxonomy" id="2823109"/>
    <lineage>
        <taxon>Bacteria</taxon>
        <taxon>Bacillati</taxon>
        <taxon>Actinomycetota</taxon>
        <taxon>Actinomycetes</taxon>
        <taxon>Kitasatosporales</taxon>
        <taxon>Streptomycetaceae</taxon>
        <taxon>Streptomyces</taxon>
    </lineage>
</organism>
<dbReference type="Gene3D" id="3.40.50.1820">
    <property type="entry name" value="alpha/beta hydrolase"/>
    <property type="match status" value="1"/>
</dbReference>
<dbReference type="InterPro" id="IPR039069">
    <property type="entry name" value="CE7"/>
</dbReference>
<feature type="binding site" evidence="2">
    <location>
        <position position="78"/>
    </location>
    <ligand>
        <name>substrate</name>
    </ligand>
</feature>
<dbReference type="AlphaFoldDB" id="A0A941B864"/>
<feature type="active site" description="Nucleophile" evidence="1">
    <location>
        <position position="168"/>
    </location>
</feature>
<comment type="caution">
    <text evidence="4">The sequence shown here is derived from an EMBL/GenBank/DDBJ whole genome shotgun (WGS) entry which is preliminary data.</text>
</comment>
<evidence type="ECO:0000259" key="3">
    <source>
        <dbReference type="Pfam" id="PF05448"/>
    </source>
</evidence>
<reference evidence="4 5" key="1">
    <citation type="submission" date="2021-04" db="EMBL/GenBank/DDBJ databases">
        <authorList>
            <person name="Tang X."/>
            <person name="Zhou X."/>
            <person name="Chen X."/>
            <person name="Cernava T."/>
            <person name="Zhang C."/>
        </authorList>
    </citation>
    <scope>NUCLEOTIDE SEQUENCE [LARGE SCALE GENOMIC DNA]</scope>
    <source>
        <strain evidence="4 5">BH-SS-21</strain>
    </source>
</reference>
<dbReference type="EMBL" id="JAGPYQ010000001">
    <property type="protein sequence ID" value="MBQ0851231.1"/>
    <property type="molecule type" value="Genomic_DNA"/>
</dbReference>
<accession>A0A941B864</accession>
<dbReference type="SUPFAM" id="SSF53474">
    <property type="entry name" value="alpha/beta-Hydrolases"/>
    <property type="match status" value="1"/>
</dbReference>
<dbReference type="Pfam" id="PF05448">
    <property type="entry name" value="AXE1"/>
    <property type="match status" value="1"/>
</dbReference>
<keyword evidence="5" id="KW-1185">Reference proteome</keyword>
<gene>
    <name evidence="4" type="ORF">J8N05_23975</name>
</gene>
<name>A0A941B864_9ACTN</name>
<dbReference type="GO" id="GO:0005976">
    <property type="term" value="P:polysaccharide metabolic process"/>
    <property type="evidence" value="ECO:0007669"/>
    <property type="project" value="TreeGrafter"/>
</dbReference>
<evidence type="ECO:0000313" key="4">
    <source>
        <dbReference type="EMBL" id="MBQ0851231.1"/>
    </source>
</evidence>
<feature type="active site" description="Charge relay system" evidence="1">
    <location>
        <position position="250"/>
    </location>
</feature>
<dbReference type="InterPro" id="IPR008391">
    <property type="entry name" value="AXE1_dom"/>
</dbReference>
<evidence type="ECO:0000313" key="5">
    <source>
        <dbReference type="Proteomes" id="UP000677413"/>
    </source>
</evidence>
<feature type="active site" description="Charge relay system" evidence="1">
    <location>
        <position position="278"/>
    </location>
</feature>
<proteinExistence type="predicted"/>
<evidence type="ECO:0000256" key="2">
    <source>
        <dbReference type="PIRSR" id="PIRSR639069-2"/>
    </source>
</evidence>